<protein>
    <recommendedName>
        <fullName evidence="4">DUF895 domain membrane protein</fullName>
    </recommendedName>
</protein>
<reference evidence="2" key="1">
    <citation type="submission" date="2022-07" db="EMBL/GenBank/DDBJ databases">
        <title>Phylogenomic reconstructions and comparative analyses of Kickxellomycotina fungi.</title>
        <authorList>
            <person name="Reynolds N.K."/>
            <person name="Stajich J.E."/>
            <person name="Barry K."/>
            <person name="Grigoriev I.V."/>
            <person name="Crous P."/>
            <person name="Smith M.E."/>
        </authorList>
    </citation>
    <scope>NUCLEOTIDE SEQUENCE</scope>
    <source>
        <strain evidence="2">NBRC 32514</strain>
    </source>
</reference>
<keyword evidence="1" id="KW-0472">Membrane</keyword>
<keyword evidence="3" id="KW-1185">Reference proteome</keyword>
<evidence type="ECO:0000313" key="2">
    <source>
        <dbReference type="EMBL" id="KAJ1721783.1"/>
    </source>
</evidence>
<dbReference type="OrthoDB" id="196103at2759"/>
<evidence type="ECO:0008006" key="4">
    <source>
        <dbReference type="Google" id="ProtNLM"/>
    </source>
</evidence>
<evidence type="ECO:0000313" key="3">
    <source>
        <dbReference type="Proteomes" id="UP001149813"/>
    </source>
</evidence>
<keyword evidence="1" id="KW-0812">Transmembrane</keyword>
<accession>A0A9W8CS49</accession>
<dbReference type="AlphaFoldDB" id="A0A9W8CS49"/>
<dbReference type="EMBL" id="JANBOJ010000149">
    <property type="protein sequence ID" value="KAJ1721783.1"/>
    <property type="molecule type" value="Genomic_DNA"/>
</dbReference>
<name>A0A9W8CS49_9FUNG</name>
<feature type="transmembrane region" description="Helical" evidence="1">
    <location>
        <begin position="118"/>
        <end position="138"/>
    </location>
</feature>
<gene>
    <name evidence="2" type="ORF">LPJ53_003736</name>
</gene>
<proteinExistence type="predicted"/>
<dbReference type="Proteomes" id="UP001149813">
    <property type="component" value="Unassembled WGS sequence"/>
</dbReference>
<comment type="caution">
    <text evidence="2">The sequence shown here is derived from an EMBL/GenBank/DDBJ whole genome shotgun (WGS) entry which is preliminary data.</text>
</comment>
<feature type="transmembrane region" description="Helical" evidence="1">
    <location>
        <begin position="54"/>
        <end position="75"/>
    </location>
</feature>
<evidence type="ECO:0000256" key="1">
    <source>
        <dbReference type="SAM" id="Phobius"/>
    </source>
</evidence>
<sequence length="164" mass="18098">MVSLSVVTVLANIMWGVTLILQKTYTHGLVKGSPTDYPGGLIDFSNPVRAGGPMMLYCFMGAVDALWQSLAYWLIGATTNDSQALARYAGFYKGMQSLGAVIAWQLDAHSVPFMTQLVVNWVIMCVAVPPMGYVAYMLKEQPYNIDAVHNDDWLYKPQTSVSHI</sequence>
<organism evidence="2 3">
    <name type="scientific">Coemansia erecta</name>
    <dbReference type="NCBI Taxonomy" id="147472"/>
    <lineage>
        <taxon>Eukaryota</taxon>
        <taxon>Fungi</taxon>
        <taxon>Fungi incertae sedis</taxon>
        <taxon>Zoopagomycota</taxon>
        <taxon>Kickxellomycotina</taxon>
        <taxon>Kickxellomycetes</taxon>
        <taxon>Kickxellales</taxon>
        <taxon>Kickxellaceae</taxon>
        <taxon>Coemansia</taxon>
    </lineage>
</organism>
<keyword evidence="1" id="KW-1133">Transmembrane helix</keyword>
<feature type="transmembrane region" description="Helical" evidence="1">
    <location>
        <begin position="87"/>
        <end position="106"/>
    </location>
</feature>